<organism evidence="2">
    <name type="scientific">uncultured Mycobacteriales bacterium</name>
    <dbReference type="NCBI Taxonomy" id="581187"/>
    <lineage>
        <taxon>Bacteria</taxon>
        <taxon>Bacillati</taxon>
        <taxon>Actinomycetota</taxon>
        <taxon>Actinomycetes</taxon>
        <taxon>Mycobacteriales</taxon>
        <taxon>environmental samples</taxon>
    </lineage>
</organism>
<feature type="non-terminal residue" evidence="2">
    <location>
        <position position="59"/>
    </location>
</feature>
<protein>
    <submittedName>
        <fullName evidence="2">Uncharacterized protein</fullName>
    </submittedName>
</protein>
<proteinExistence type="predicted"/>
<feature type="non-terminal residue" evidence="2">
    <location>
        <position position="1"/>
    </location>
</feature>
<dbReference type="AlphaFoldDB" id="A0A6J4I2T9"/>
<dbReference type="EMBL" id="CADCTP010000131">
    <property type="protein sequence ID" value="CAA9240974.1"/>
    <property type="molecule type" value="Genomic_DNA"/>
</dbReference>
<feature type="compositionally biased region" description="Low complexity" evidence="1">
    <location>
        <begin position="16"/>
        <end position="26"/>
    </location>
</feature>
<reference evidence="2" key="1">
    <citation type="submission" date="2020-02" db="EMBL/GenBank/DDBJ databases">
        <authorList>
            <person name="Meier V. D."/>
        </authorList>
    </citation>
    <scope>NUCLEOTIDE SEQUENCE</scope>
    <source>
        <strain evidence="2">AVDCRST_MAG41</strain>
    </source>
</reference>
<gene>
    <name evidence="2" type="ORF">AVDCRST_MAG41-1413</name>
</gene>
<feature type="region of interest" description="Disordered" evidence="1">
    <location>
        <begin position="1"/>
        <end position="59"/>
    </location>
</feature>
<sequence>CCRAGSSPDRPATGSTWPGRRWTPTGPRRRCGPPGPARRPRRRPHWPRCSPGGVAPRTA</sequence>
<name>A0A6J4I2T9_9ACTN</name>
<evidence type="ECO:0000313" key="2">
    <source>
        <dbReference type="EMBL" id="CAA9240974.1"/>
    </source>
</evidence>
<evidence type="ECO:0000256" key="1">
    <source>
        <dbReference type="SAM" id="MobiDB-lite"/>
    </source>
</evidence>
<accession>A0A6J4I2T9</accession>